<dbReference type="InterPro" id="IPR022764">
    <property type="entry name" value="Peptidase_S54_rhomboid_dom"/>
</dbReference>
<evidence type="ECO:0000256" key="4">
    <source>
        <dbReference type="ARBA" id="ARBA00023136"/>
    </source>
</evidence>
<comment type="subcellular location">
    <subcellularLocation>
        <location evidence="1">Membrane</location>
        <topology evidence="1">Multi-pass membrane protein</topology>
    </subcellularLocation>
</comment>
<dbReference type="InterPro" id="IPR050925">
    <property type="entry name" value="Rhomboid_protease_S54"/>
</dbReference>
<dbReference type="PANTHER" id="PTHR43731:SF9">
    <property type="entry name" value="SLR1461 PROTEIN"/>
    <property type="match status" value="1"/>
</dbReference>
<feature type="transmembrane region" description="Helical" evidence="6">
    <location>
        <begin position="145"/>
        <end position="162"/>
    </location>
</feature>
<accession>A0ABZ1U3P7</accession>
<dbReference type="GO" id="GO:0006508">
    <property type="term" value="P:proteolysis"/>
    <property type="evidence" value="ECO:0007669"/>
    <property type="project" value="UniProtKB-KW"/>
</dbReference>
<evidence type="ECO:0000313" key="8">
    <source>
        <dbReference type="EMBL" id="WUQ84889.1"/>
    </source>
</evidence>
<protein>
    <submittedName>
        <fullName evidence="8">Rhomboid family intramembrane serine protease</fullName>
    </submittedName>
</protein>
<evidence type="ECO:0000256" key="1">
    <source>
        <dbReference type="ARBA" id="ARBA00004141"/>
    </source>
</evidence>
<dbReference type="InterPro" id="IPR035952">
    <property type="entry name" value="Rhomboid-like_sf"/>
</dbReference>
<dbReference type="Gene3D" id="1.20.1540.10">
    <property type="entry name" value="Rhomboid-like"/>
    <property type="match status" value="1"/>
</dbReference>
<name>A0ABZ1U3P7_9ACTN</name>
<feature type="transmembrane region" description="Helical" evidence="6">
    <location>
        <begin position="116"/>
        <end position="133"/>
    </location>
</feature>
<keyword evidence="8" id="KW-0645">Protease</keyword>
<sequence>MAPRFARLLRDSRAALFTMLGVLAVIWAVQVANWLDDYRLSYEYGMSSGRLDELPDLLTMPFLHFGWDHIEANSWPLFAFGFLAAYRGIRRFLLATALIVVSSGLTVWWFERPDAVTAGASGVVYGYFGYVVLRGIFDRNPLDTVIGVVVAALYSYLLLGVLPSAQGVSWLGHLGGLAGGLLGAWLLRDRRPRRAPDTPAAAGPGTAPGSPGTAPGSPASALLKELDDLGI</sequence>
<keyword evidence="4 6" id="KW-0472">Membrane</keyword>
<keyword evidence="3 6" id="KW-1133">Transmembrane helix</keyword>
<dbReference type="EMBL" id="CP108110">
    <property type="protein sequence ID" value="WUQ84889.1"/>
    <property type="molecule type" value="Genomic_DNA"/>
</dbReference>
<reference evidence="8" key="1">
    <citation type="submission" date="2022-10" db="EMBL/GenBank/DDBJ databases">
        <title>The complete genomes of actinobacterial strains from the NBC collection.</title>
        <authorList>
            <person name="Joergensen T.S."/>
            <person name="Alvarez Arevalo M."/>
            <person name="Sterndorff E.B."/>
            <person name="Faurdal D."/>
            <person name="Vuksanovic O."/>
            <person name="Mourched A.-S."/>
            <person name="Charusanti P."/>
            <person name="Shaw S."/>
            <person name="Blin K."/>
            <person name="Weber T."/>
        </authorList>
    </citation>
    <scope>NUCLEOTIDE SEQUENCE</scope>
    <source>
        <strain evidence="8">NBC_00222</strain>
    </source>
</reference>
<evidence type="ECO:0000256" key="5">
    <source>
        <dbReference type="SAM" id="MobiDB-lite"/>
    </source>
</evidence>
<dbReference type="Pfam" id="PF01694">
    <property type="entry name" value="Rhomboid"/>
    <property type="match status" value="1"/>
</dbReference>
<keyword evidence="8" id="KW-0378">Hydrolase</keyword>
<feature type="transmembrane region" description="Helical" evidence="6">
    <location>
        <begin position="65"/>
        <end position="85"/>
    </location>
</feature>
<dbReference type="PANTHER" id="PTHR43731">
    <property type="entry name" value="RHOMBOID PROTEASE"/>
    <property type="match status" value="1"/>
</dbReference>
<evidence type="ECO:0000256" key="3">
    <source>
        <dbReference type="ARBA" id="ARBA00022989"/>
    </source>
</evidence>
<feature type="transmembrane region" description="Helical" evidence="6">
    <location>
        <begin position="168"/>
        <end position="187"/>
    </location>
</feature>
<evidence type="ECO:0000256" key="2">
    <source>
        <dbReference type="ARBA" id="ARBA00022692"/>
    </source>
</evidence>
<feature type="domain" description="Peptidase S54 rhomboid" evidence="7">
    <location>
        <begin position="55"/>
        <end position="188"/>
    </location>
</feature>
<evidence type="ECO:0000256" key="6">
    <source>
        <dbReference type="SAM" id="Phobius"/>
    </source>
</evidence>
<feature type="region of interest" description="Disordered" evidence="5">
    <location>
        <begin position="194"/>
        <end position="220"/>
    </location>
</feature>
<feature type="compositionally biased region" description="Low complexity" evidence="5">
    <location>
        <begin position="197"/>
        <end position="220"/>
    </location>
</feature>
<evidence type="ECO:0000313" key="9">
    <source>
        <dbReference type="Proteomes" id="UP001432222"/>
    </source>
</evidence>
<feature type="transmembrane region" description="Helical" evidence="6">
    <location>
        <begin position="92"/>
        <end position="110"/>
    </location>
</feature>
<gene>
    <name evidence="8" type="ORF">OHA16_19085</name>
</gene>
<feature type="transmembrane region" description="Helical" evidence="6">
    <location>
        <begin position="14"/>
        <end position="35"/>
    </location>
</feature>
<dbReference type="RefSeq" id="WP_328955709.1">
    <property type="nucleotide sequence ID" value="NZ_CP108110.1"/>
</dbReference>
<dbReference type="GO" id="GO:0008233">
    <property type="term" value="F:peptidase activity"/>
    <property type="evidence" value="ECO:0007669"/>
    <property type="project" value="UniProtKB-KW"/>
</dbReference>
<dbReference type="SUPFAM" id="SSF144091">
    <property type="entry name" value="Rhomboid-like"/>
    <property type="match status" value="1"/>
</dbReference>
<evidence type="ECO:0000259" key="7">
    <source>
        <dbReference type="Pfam" id="PF01694"/>
    </source>
</evidence>
<keyword evidence="9" id="KW-1185">Reference proteome</keyword>
<dbReference type="Proteomes" id="UP001432222">
    <property type="component" value="Chromosome"/>
</dbReference>
<organism evidence="8 9">
    <name type="scientific">Kitasatospora purpeofusca</name>
    <dbReference type="NCBI Taxonomy" id="67352"/>
    <lineage>
        <taxon>Bacteria</taxon>
        <taxon>Bacillati</taxon>
        <taxon>Actinomycetota</taxon>
        <taxon>Actinomycetes</taxon>
        <taxon>Kitasatosporales</taxon>
        <taxon>Streptomycetaceae</taxon>
        <taxon>Kitasatospora</taxon>
    </lineage>
</organism>
<proteinExistence type="predicted"/>
<keyword evidence="2 6" id="KW-0812">Transmembrane</keyword>